<dbReference type="Gene3D" id="2.70.70.10">
    <property type="entry name" value="Glucose Permease (Domain IIA)"/>
    <property type="match status" value="1"/>
</dbReference>
<reference evidence="3 4" key="1">
    <citation type="submission" date="2023-04" db="EMBL/GenBank/DDBJ databases">
        <title>Genome Encyclopedia of Bacteria and Archaea VI: Functional Genomics of Type Strains.</title>
        <authorList>
            <person name="Whitman W."/>
        </authorList>
    </citation>
    <scope>NUCLEOTIDE SEQUENCE [LARGE SCALE GENOMIC DNA]</scope>
    <source>
        <strain evidence="3 4">SG_E_30_P1</strain>
    </source>
</reference>
<dbReference type="RefSeq" id="WP_322133624.1">
    <property type="nucleotide sequence ID" value="NZ_CP085036.1"/>
</dbReference>
<dbReference type="CDD" id="cd12797">
    <property type="entry name" value="M23_peptidase"/>
    <property type="match status" value="1"/>
</dbReference>
<comment type="caution">
    <text evidence="3">The sequence shown here is derived from an EMBL/GenBank/DDBJ whole genome shotgun (WGS) entry which is preliminary data.</text>
</comment>
<dbReference type="Proteomes" id="UP001160142">
    <property type="component" value="Unassembled WGS sequence"/>
</dbReference>
<protein>
    <submittedName>
        <fullName evidence="3">Murein DD-endopeptidase MepM/ murein hydrolase activator NlpD</fullName>
    </submittedName>
</protein>
<dbReference type="PANTHER" id="PTHR21666:SF270">
    <property type="entry name" value="MUREIN HYDROLASE ACTIVATOR ENVC"/>
    <property type="match status" value="1"/>
</dbReference>
<dbReference type="Pfam" id="PF01551">
    <property type="entry name" value="Peptidase_M23"/>
    <property type="match status" value="1"/>
</dbReference>
<keyword evidence="4" id="KW-1185">Reference proteome</keyword>
<keyword evidence="3" id="KW-0378">Hydrolase</keyword>
<dbReference type="PANTHER" id="PTHR21666">
    <property type="entry name" value="PEPTIDASE-RELATED"/>
    <property type="match status" value="1"/>
</dbReference>
<dbReference type="InterPro" id="IPR016047">
    <property type="entry name" value="M23ase_b-sheet_dom"/>
</dbReference>
<dbReference type="InterPro" id="IPR011055">
    <property type="entry name" value="Dup_hybrid_motif"/>
</dbReference>
<feature type="chain" id="PRO_5046704993" evidence="1">
    <location>
        <begin position="24"/>
        <end position="205"/>
    </location>
</feature>
<feature type="domain" description="M23ase beta-sheet core" evidence="2">
    <location>
        <begin position="105"/>
        <end position="200"/>
    </location>
</feature>
<dbReference type="GO" id="GO:0016787">
    <property type="term" value="F:hydrolase activity"/>
    <property type="evidence" value="ECO:0007669"/>
    <property type="project" value="UniProtKB-KW"/>
</dbReference>
<evidence type="ECO:0000313" key="4">
    <source>
        <dbReference type="Proteomes" id="UP001160142"/>
    </source>
</evidence>
<sequence>MLRPLAFTAAAALGATMMMPAIAFSEPEDATLTEAGGWTPPPQRVTVDDYEETPLARDGYTVEMPKPPEPDPLPIVSVTPIAGLLTTWPCSAPVNDGFGPRGSGMHNGIDIMCSHGTQLVASAPGVVVEVELGGSWGQYIKIDHGGVATLYSHLIEGSPTVAVGQVVAAGEPIGLVGDSGNASVAHCHFEVWVSGVRVDPMPWLP</sequence>
<gene>
    <name evidence="3" type="ORF">M2152_001489</name>
</gene>
<accession>A0ABT6KQ42</accession>
<evidence type="ECO:0000259" key="2">
    <source>
        <dbReference type="Pfam" id="PF01551"/>
    </source>
</evidence>
<organism evidence="3 4">
    <name type="scientific">Antiquaquibacter oligotrophicus</name>
    <dbReference type="NCBI Taxonomy" id="2880260"/>
    <lineage>
        <taxon>Bacteria</taxon>
        <taxon>Bacillati</taxon>
        <taxon>Actinomycetota</taxon>
        <taxon>Actinomycetes</taxon>
        <taxon>Micrococcales</taxon>
        <taxon>Microbacteriaceae</taxon>
        <taxon>Antiquaquibacter</taxon>
    </lineage>
</organism>
<proteinExistence type="predicted"/>
<evidence type="ECO:0000313" key="3">
    <source>
        <dbReference type="EMBL" id="MDH6181307.1"/>
    </source>
</evidence>
<dbReference type="SUPFAM" id="SSF51261">
    <property type="entry name" value="Duplicated hybrid motif"/>
    <property type="match status" value="1"/>
</dbReference>
<dbReference type="EMBL" id="JARXVQ010000001">
    <property type="protein sequence ID" value="MDH6181307.1"/>
    <property type="molecule type" value="Genomic_DNA"/>
</dbReference>
<name>A0ABT6KQ42_9MICO</name>
<dbReference type="InterPro" id="IPR050570">
    <property type="entry name" value="Cell_wall_metabolism_enzyme"/>
</dbReference>
<keyword evidence="1" id="KW-0732">Signal</keyword>
<feature type="signal peptide" evidence="1">
    <location>
        <begin position="1"/>
        <end position="23"/>
    </location>
</feature>
<evidence type="ECO:0000256" key="1">
    <source>
        <dbReference type="SAM" id="SignalP"/>
    </source>
</evidence>